<feature type="compositionally biased region" description="Low complexity" evidence="1">
    <location>
        <begin position="1275"/>
        <end position="1290"/>
    </location>
</feature>
<reference evidence="2" key="1">
    <citation type="submission" date="2013-07" db="EMBL/GenBank/DDBJ databases">
        <title>The Genome Sequence of Cryptococcus pinus CBS10737.</title>
        <authorList>
            <consortium name="The Broad Institute Genome Sequencing Platform"/>
            <person name="Cuomo C."/>
            <person name="Litvintseva A."/>
            <person name="Chen Y."/>
            <person name="Heitman J."/>
            <person name="Sun S."/>
            <person name="Springer D."/>
            <person name="Dromer F."/>
            <person name="Young S.K."/>
            <person name="Zeng Q."/>
            <person name="Gargeya S."/>
            <person name="Fitzgerald M."/>
            <person name="Abouelleil A."/>
            <person name="Alvarado L."/>
            <person name="Berlin A.M."/>
            <person name="Chapman S.B."/>
            <person name="Dewar J."/>
            <person name="Goldberg J."/>
            <person name="Griggs A."/>
            <person name="Gujja S."/>
            <person name="Hansen M."/>
            <person name="Howarth C."/>
            <person name="Imamovic A."/>
            <person name="Larimer J."/>
            <person name="McCowan C."/>
            <person name="Murphy C."/>
            <person name="Pearson M."/>
            <person name="Priest M."/>
            <person name="Roberts A."/>
            <person name="Saif S."/>
            <person name="Shea T."/>
            <person name="Sykes S."/>
            <person name="Wortman J."/>
            <person name="Nusbaum C."/>
            <person name="Birren B."/>
        </authorList>
    </citation>
    <scope>NUCLEOTIDE SEQUENCE [LARGE SCALE GENOMIC DNA]</scope>
    <source>
        <strain evidence="2">CBS 10737</strain>
    </source>
</reference>
<feature type="compositionally biased region" description="Polar residues" evidence="1">
    <location>
        <begin position="1291"/>
        <end position="1304"/>
    </location>
</feature>
<dbReference type="GeneID" id="30172901"/>
<feature type="compositionally biased region" description="Polar residues" evidence="1">
    <location>
        <begin position="959"/>
        <end position="968"/>
    </location>
</feature>
<feature type="region of interest" description="Disordered" evidence="1">
    <location>
        <begin position="247"/>
        <end position="301"/>
    </location>
</feature>
<sequence length="1431" mass="157775">MTISQRSSNKVFHQWSSSHERSSPSNAEPLMPITPRHHNVSHTSHKNRFGDVKGYYHPESNLKSDNRAIKVPGLNDLHPTNTPGSPSQIDPFGSQVNLPSPIPPHHSLKPSRPPSTVLSSDGSPLPESNNQAVTPRITVASPSTSTIHYLFPSSDTRTGIHLTNNSTTTASTAIVVEATSNGGTSDVKLKRGYSLTRGNSLKIKTRTHSPTESNLNHRDIPGLTNKRSLPTPNLKQQEVLTGSNKTAQMNRGGLKRSDISNPYPSLSDEARDYSKGYYDVGPEQDTMGTLRRQPGMEDLSGKSRLGITERSELKENLGGIRRRESIILKEIENRRDKRGWEIGHNKAIEQKEMSSMYSKPKTSVSKDQDRKQREKPNIPPITIIQQRRRSQSLSSPRPAPCPPIDPARSPLIPAPDLGDPLSLSVVMPSPSYSHLDYSPAGSSACSTNSLSRSISKRGIAWGKRASVIFPVPSSIRMSRGDTRKDLGDYDSAKLKVKQDYENRTAAHGVSNGKLGRIASIKRTVSLRKKDQQDSQPIRRARPRSQSLTENRILKSLDEAPPLPSPSMMKRGYVPYGQEYASSAYTGELSLDFGDRYYQDNKSTTTLEMELTSPRSVNTSYFPGSTPTSSDFNHIKGRNAIRIVGKPLHPALNNRSDDSLSISAPSTVGLGFSPVGTPVSLPGSLLEEMIDLTDTGLGDRRVSSPMIESVITPPTPQNQGTLPAPGLLLTHIGFDDSSEDIAASTPGSQSQRIPRRSVLLAQNRFYIPPPANSSKLSKPKQEPDLGERPFLRSSKSMGQGLMKRAYTSGNLKVDANKQSSCQSTEEGKPHGSSGLLKSASIRSSTQSFSKLSDDQHKNGKERQYGTERISSTHSMKFKSRPLTTFSICSPPDAIDPLPYTSPYCAEGRNTPSTSQRRKSLRSNKSSPFLSASNSLRVIFGKEGFVARCLSQAFEKDQSNDRNQSPQHTNPNKRERSFSPEMTKEELKMKISSPLEASTVSSRRNESPVYHQESSKRALSPQYEQAREIGRNADKKWRESVLQEALTLSISNSSLNRLANESELENIDMPRMVSSGSKNRLAIPGQLLSAPTITINNNNERDTDPIHHDTSDGYAGIGQSMLQSQNSLESSLNLRAIMEVENWDLIPPTRTLGVVGKEESLVSAPSMYSNNASTLYEKPSSSSKRLVGKGFPTSFSIADLTKRNTSKSKNIYPTKQQDGDLENTLNANNISQPIPILTPMNYNSSLTKTFDLQPSYMIKTDQTDTHEETRNAGSIWNNKSSFLKNRSSSRSNTPDPANISRSVSPIQSQSTQTQTPDGSSAWKLSLKSSIKQKRSGISSNDLLQDKTQPIHPKQTENGVLNELLTRDQIHPQSNNNEVVDGNIRETNKLNKVLAWRNEVDENENLAQLDQKIRGFVSDERERVRGIGRKSIEG</sequence>
<dbReference type="RefSeq" id="XP_019011220.1">
    <property type="nucleotide sequence ID" value="XM_019156262.1"/>
</dbReference>
<dbReference type="KEGG" id="kpin:30172901"/>
<evidence type="ECO:0000313" key="3">
    <source>
        <dbReference type="EMBL" id="WWC69951.1"/>
    </source>
</evidence>
<feature type="compositionally biased region" description="Polar residues" evidence="1">
    <location>
        <begin position="839"/>
        <end position="849"/>
    </location>
</feature>
<feature type="region of interest" description="Disordered" evidence="1">
    <location>
        <begin position="1260"/>
        <end position="1351"/>
    </location>
</feature>
<feature type="region of interest" description="Disordered" evidence="1">
    <location>
        <begin position="524"/>
        <end position="566"/>
    </location>
</feature>
<feature type="compositionally biased region" description="Basic and acidic residues" evidence="1">
    <location>
        <begin position="778"/>
        <end position="789"/>
    </location>
</feature>
<dbReference type="Proteomes" id="UP000094020">
    <property type="component" value="Chromosome 5"/>
</dbReference>
<feature type="compositionally biased region" description="Polar residues" evidence="1">
    <location>
        <begin position="353"/>
        <end position="363"/>
    </location>
</feature>
<gene>
    <name evidence="2" type="ORF">I206_04532</name>
    <name evidence="3" type="ORF">I206_103895</name>
</gene>
<feature type="compositionally biased region" description="Polar residues" evidence="1">
    <location>
        <begin position="78"/>
        <end position="98"/>
    </location>
</feature>
<evidence type="ECO:0000313" key="4">
    <source>
        <dbReference type="Proteomes" id="UP000094020"/>
    </source>
</evidence>
<reference evidence="3" key="2">
    <citation type="submission" date="2013-07" db="EMBL/GenBank/DDBJ databases">
        <authorList>
            <consortium name="The Broad Institute Genome Sequencing Platform"/>
            <person name="Cuomo C."/>
            <person name="Litvintseva A."/>
            <person name="Chen Y."/>
            <person name="Heitman J."/>
            <person name="Sun S."/>
            <person name="Springer D."/>
            <person name="Dromer F."/>
            <person name="Young S.K."/>
            <person name="Zeng Q."/>
            <person name="Gargeya S."/>
            <person name="Fitzgerald M."/>
            <person name="Abouelleil A."/>
            <person name="Alvarado L."/>
            <person name="Berlin A.M."/>
            <person name="Chapman S.B."/>
            <person name="Dewar J."/>
            <person name="Goldberg J."/>
            <person name="Griggs A."/>
            <person name="Gujja S."/>
            <person name="Hansen M."/>
            <person name="Howarth C."/>
            <person name="Imamovic A."/>
            <person name="Larimer J."/>
            <person name="McCowan C."/>
            <person name="Murphy C."/>
            <person name="Pearson M."/>
            <person name="Priest M."/>
            <person name="Roberts A."/>
            <person name="Saif S."/>
            <person name="Shea T."/>
            <person name="Sykes S."/>
            <person name="Wortman J."/>
            <person name="Nusbaum C."/>
            <person name="Birren B."/>
        </authorList>
    </citation>
    <scope>NUCLEOTIDE SEQUENCE</scope>
    <source>
        <strain evidence="3">CBS 10737</strain>
    </source>
</reference>
<feature type="compositionally biased region" description="Basic and acidic residues" evidence="1">
    <location>
        <begin position="48"/>
        <end position="68"/>
    </location>
</feature>
<accession>A0A1B9I3G4</accession>
<organism evidence="2">
    <name type="scientific">Kwoniella pini CBS 10737</name>
    <dbReference type="NCBI Taxonomy" id="1296096"/>
    <lineage>
        <taxon>Eukaryota</taxon>
        <taxon>Fungi</taxon>
        <taxon>Dikarya</taxon>
        <taxon>Basidiomycota</taxon>
        <taxon>Agaricomycotina</taxon>
        <taxon>Tremellomycetes</taxon>
        <taxon>Tremellales</taxon>
        <taxon>Cryptococcaceae</taxon>
        <taxon>Kwoniella</taxon>
    </lineage>
</organism>
<reference evidence="3" key="4">
    <citation type="submission" date="2024-02" db="EMBL/GenBank/DDBJ databases">
        <title>Comparative genomics of Cryptococcus and Kwoniella reveals pathogenesis evolution and contrasting modes of karyotype evolution via chromosome fusion or intercentromeric recombination.</title>
        <authorList>
            <person name="Coelho M.A."/>
            <person name="David-Palma M."/>
            <person name="Shea T."/>
            <person name="Bowers K."/>
            <person name="McGinley-Smith S."/>
            <person name="Mohammad A.W."/>
            <person name="Gnirke A."/>
            <person name="Yurkov A.M."/>
            <person name="Nowrousian M."/>
            <person name="Sun S."/>
            <person name="Cuomo C.A."/>
            <person name="Heitman J."/>
        </authorList>
    </citation>
    <scope>NUCLEOTIDE SEQUENCE</scope>
    <source>
        <strain evidence="3">CBS 10737</strain>
    </source>
</reference>
<evidence type="ECO:0000313" key="2">
    <source>
        <dbReference type="EMBL" id="OCF50001.1"/>
    </source>
</evidence>
<feature type="region of interest" description="Disordered" evidence="1">
    <location>
        <begin position="205"/>
        <end position="230"/>
    </location>
</feature>
<feature type="region of interest" description="Disordered" evidence="1">
    <location>
        <begin position="898"/>
        <end position="926"/>
    </location>
</feature>
<feature type="compositionally biased region" description="Basic and acidic residues" evidence="1">
    <location>
        <begin position="970"/>
        <end position="987"/>
    </location>
</feature>
<proteinExistence type="predicted"/>
<feature type="compositionally biased region" description="Polar residues" evidence="1">
    <location>
        <begin position="114"/>
        <end position="133"/>
    </location>
</feature>
<feature type="region of interest" description="Disordered" evidence="1">
    <location>
        <begin position="767"/>
        <end position="874"/>
    </location>
</feature>
<feature type="compositionally biased region" description="Low complexity" evidence="1">
    <location>
        <begin position="380"/>
        <end position="396"/>
    </location>
</feature>
<dbReference type="EMBL" id="CP144523">
    <property type="protein sequence ID" value="WWC69951.1"/>
    <property type="molecule type" value="Genomic_DNA"/>
</dbReference>
<feature type="compositionally biased region" description="Basic and acidic residues" evidence="1">
    <location>
        <begin position="850"/>
        <end position="864"/>
    </location>
</feature>
<dbReference type="OrthoDB" id="2564483at2759"/>
<protein>
    <submittedName>
        <fullName evidence="2">Uncharacterized protein</fullName>
    </submittedName>
</protein>
<name>A0A1B9I3G4_9TREE</name>
<evidence type="ECO:0000256" key="1">
    <source>
        <dbReference type="SAM" id="MobiDB-lite"/>
    </source>
</evidence>
<feature type="compositionally biased region" description="Polar residues" evidence="1">
    <location>
        <begin position="1333"/>
        <end position="1345"/>
    </location>
</feature>
<dbReference type="EMBL" id="KI894011">
    <property type="protein sequence ID" value="OCF50001.1"/>
    <property type="molecule type" value="Genomic_DNA"/>
</dbReference>
<feature type="region of interest" description="Disordered" evidence="1">
    <location>
        <begin position="1"/>
        <end position="135"/>
    </location>
</feature>
<feature type="compositionally biased region" description="Basic residues" evidence="1">
    <location>
        <begin position="35"/>
        <end position="47"/>
    </location>
</feature>
<feature type="region of interest" description="Disordered" evidence="1">
    <location>
        <begin position="954"/>
        <end position="1021"/>
    </location>
</feature>
<feature type="compositionally biased region" description="Polar residues" evidence="1">
    <location>
        <begin position="1"/>
        <end position="17"/>
    </location>
</feature>
<reference evidence="2" key="3">
    <citation type="submission" date="2016-07" db="EMBL/GenBank/DDBJ databases">
        <title>Evolution of pathogenesis and genome organization in the Tremellales.</title>
        <authorList>
            <person name="Cuomo C."/>
            <person name="Litvintseva A."/>
            <person name="Heitman J."/>
            <person name="Chen Y."/>
            <person name="Sun S."/>
            <person name="Springer D."/>
            <person name="Dromer F."/>
            <person name="Young S."/>
            <person name="Zeng Q."/>
            <person name="Chapman S."/>
            <person name="Gujja S."/>
            <person name="Saif S."/>
            <person name="Birren B."/>
        </authorList>
    </citation>
    <scope>NUCLEOTIDE SEQUENCE</scope>
    <source>
        <strain evidence="2">CBS 10737</strain>
    </source>
</reference>
<keyword evidence="4" id="KW-1185">Reference proteome</keyword>
<feature type="compositionally biased region" description="Basic and acidic residues" evidence="1">
    <location>
        <begin position="364"/>
        <end position="376"/>
    </location>
</feature>
<feature type="region of interest" description="Disordered" evidence="1">
    <location>
        <begin position="351"/>
        <end position="416"/>
    </location>
</feature>